<name>A0ABR8NZG8_9GAMM</name>
<dbReference type="InterPro" id="IPR011057">
    <property type="entry name" value="Mss4-like_sf"/>
</dbReference>
<proteinExistence type="inferred from homology"/>
<organism evidence="6 7">
    <name type="scientific">Marinomonas colpomeniae</name>
    <dbReference type="NCBI Taxonomy" id="2774408"/>
    <lineage>
        <taxon>Bacteria</taxon>
        <taxon>Pseudomonadati</taxon>
        <taxon>Pseudomonadota</taxon>
        <taxon>Gammaproteobacteria</taxon>
        <taxon>Oceanospirillales</taxon>
        <taxon>Oceanospirillaceae</taxon>
        <taxon>Marinomonas</taxon>
    </lineage>
</organism>
<feature type="domain" description="CENP-V/GFA" evidence="5">
    <location>
        <begin position="5"/>
        <end position="131"/>
    </location>
</feature>
<keyword evidence="2" id="KW-0479">Metal-binding</keyword>
<evidence type="ECO:0000256" key="3">
    <source>
        <dbReference type="ARBA" id="ARBA00022833"/>
    </source>
</evidence>
<dbReference type="PANTHER" id="PTHR33337:SF40">
    <property type="entry name" value="CENP-V_GFA DOMAIN-CONTAINING PROTEIN-RELATED"/>
    <property type="match status" value="1"/>
</dbReference>
<dbReference type="Pfam" id="PF04828">
    <property type="entry name" value="GFA"/>
    <property type="match status" value="1"/>
</dbReference>
<gene>
    <name evidence="6" type="ORF">IF202_10295</name>
</gene>
<reference evidence="6 7" key="1">
    <citation type="submission" date="2020-09" db="EMBL/GenBank/DDBJ databases">
        <title>Marinomonas sp. nov., isolated from the cysticercosis algae of Qingdao, China.</title>
        <authorList>
            <person name="Sun X."/>
        </authorList>
    </citation>
    <scope>NUCLEOTIDE SEQUENCE [LARGE SCALE GENOMIC DNA]</scope>
    <source>
        <strain evidence="6 7">SM2066</strain>
    </source>
</reference>
<comment type="caution">
    <text evidence="6">The sequence shown here is derived from an EMBL/GenBank/DDBJ whole genome shotgun (WGS) entry which is preliminary data.</text>
</comment>
<evidence type="ECO:0000313" key="7">
    <source>
        <dbReference type="Proteomes" id="UP000604161"/>
    </source>
</evidence>
<dbReference type="Gene3D" id="3.90.1590.10">
    <property type="entry name" value="glutathione-dependent formaldehyde- activating enzyme (gfa)"/>
    <property type="match status" value="1"/>
</dbReference>
<keyword evidence="4" id="KW-0456">Lyase</keyword>
<accession>A0ABR8NZG8</accession>
<dbReference type="PROSITE" id="PS51891">
    <property type="entry name" value="CENP_V_GFA"/>
    <property type="match status" value="1"/>
</dbReference>
<keyword evidence="7" id="KW-1185">Reference proteome</keyword>
<dbReference type="SUPFAM" id="SSF51316">
    <property type="entry name" value="Mss4-like"/>
    <property type="match status" value="1"/>
</dbReference>
<evidence type="ECO:0000256" key="4">
    <source>
        <dbReference type="ARBA" id="ARBA00023239"/>
    </source>
</evidence>
<sequence>MSNKVNGGCLCGAIEYQVKNDFKAFYQCHCKQCQVLTGTAFASNLFTHPDNIIWVKGAESVSIYQHPERDFAKSFCQSCGSAVPYVNKSKTSLIVPAGSVKTELTKELHANIFISEKACWSKSDVYIKSYEYFPE</sequence>
<dbReference type="InterPro" id="IPR006913">
    <property type="entry name" value="CENP-V/GFA"/>
</dbReference>
<comment type="similarity">
    <text evidence="1">Belongs to the Gfa family.</text>
</comment>
<evidence type="ECO:0000313" key="6">
    <source>
        <dbReference type="EMBL" id="MBD5771439.1"/>
    </source>
</evidence>
<protein>
    <submittedName>
        <fullName evidence="6">GFA family protein</fullName>
    </submittedName>
</protein>
<evidence type="ECO:0000256" key="2">
    <source>
        <dbReference type="ARBA" id="ARBA00022723"/>
    </source>
</evidence>
<evidence type="ECO:0000256" key="1">
    <source>
        <dbReference type="ARBA" id="ARBA00005495"/>
    </source>
</evidence>
<evidence type="ECO:0000259" key="5">
    <source>
        <dbReference type="PROSITE" id="PS51891"/>
    </source>
</evidence>
<dbReference type="EMBL" id="JACYFC010000003">
    <property type="protein sequence ID" value="MBD5771439.1"/>
    <property type="molecule type" value="Genomic_DNA"/>
</dbReference>
<dbReference type="RefSeq" id="WP_191594818.1">
    <property type="nucleotide sequence ID" value="NZ_JACYFC010000003.1"/>
</dbReference>
<dbReference type="Proteomes" id="UP000604161">
    <property type="component" value="Unassembled WGS sequence"/>
</dbReference>
<dbReference type="PANTHER" id="PTHR33337">
    <property type="entry name" value="GFA DOMAIN-CONTAINING PROTEIN"/>
    <property type="match status" value="1"/>
</dbReference>
<keyword evidence="3" id="KW-0862">Zinc</keyword>